<organism evidence="2">
    <name type="scientific">Photorhabdus asymbiotica subsp. asymbiotica (strain ATCC 43949 / 3105-77)</name>
    <name type="common">Xenorhabdus luminescens (strain 2)</name>
    <dbReference type="NCBI Taxonomy" id="553480"/>
    <lineage>
        <taxon>Bacteria</taxon>
        <taxon>Pseudomonadati</taxon>
        <taxon>Pseudomonadota</taxon>
        <taxon>Gammaproteobacteria</taxon>
        <taxon>Enterobacterales</taxon>
        <taxon>Morganellaceae</taxon>
        <taxon>Photorhabdus</taxon>
    </lineage>
</organism>
<proteinExistence type="predicted"/>
<reference evidence="2" key="1">
    <citation type="journal article" date="2008" name="Proc. Natl. Acad. Sci. U.S.A.">
        <title>Rapid virulence annotation (RVA): identification of virulence factors using a bacterial genome library and multiple invertebrate hosts.</title>
        <authorList>
            <person name="Waterfield N.R."/>
            <person name="Sanchez-Contreras M."/>
            <person name="Eleftherianos I."/>
            <person name="Dowling A."/>
            <person name="Wilkinson P."/>
            <person name="Parkhill J."/>
            <person name="Thomson N."/>
            <person name="Reynolds S.E."/>
            <person name="Bode H.B."/>
            <person name="Dorus S."/>
            <person name="Ffrench-Constant R.H."/>
        </authorList>
    </citation>
    <scope>NUCLEOTIDE SEQUENCE</scope>
    <source>
        <strain evidence="2">ATCC 43949</strain>
    </source>
</reference>
<accession>B6VKN0</accession>
<dbReference type="eggNOG" id="COG2826">
    <property type="taxonomic scope" value="Bacteria"/>
</dbReference>
<reference evidence="1 3" key="4">
    <citation type="journal article" date="2009" name="BMC Genomics">
        <title>Comparative genomics of the emerging human pathogen Photorhabdus asymbiotica with the insect pathogen Photorhabdus luminescens.</title>
        <authorList>
            <person name="Wilkinson P."/>
            <person name="Waterfield N.R."/>
            <person name="Crossman L."/>
            <person name="Corton C."/>
            <person name="Sanchez-Contreras M."/>
            <person name="Vlisidou I."/>
            <person name="Barron A."/>
            <person name="Bignell A."/>
            <person name="Clark L."/>
            <person name="Ormond D."/>
            <person name="Mayho M."/>
            <person name="Bason N."/>
            <person name="Smith F."/>
            <person name="Simmonds M."/>
            <person name="Churcher C."/>
            <person name="Harris D."/>
            <person name="Thompson N.R."/>
            <person name="Quail M."/>
            <person name="Parkhill J."/>
            <person name="ffrench-Constant R.H."/>
        </authorList>
    </citation>
    <scope>NUCLEOTIDE SEQUENCE [LARGE SCALE GENOMIC DNA]</scope>
    <source>
        <strain evidence="3">ATCC 43949 / 3105-77</strain>
        <strain evidence="1">ATCC43949</strain>
    </source>
</reference>
<sequence length="93" mass="11380">MHYDRYIIDRNRKIPDFLFKKAVKITPKIKNGLIRQYFPKGTDFNEVSAKEINIVVNRLNNRSKKHELGKHRMNYLREYEYIHFQINNIKLIM</sequence>
<gene>
    <name evidence="2" type="primary">ISPlu1B</name>
    <name evidence="1" type="ordered locus">PAU_01490</name>
    <name evidence="2" type="ORF">PA-RVA3-3994</name>
</gene>
<accession>C7BTC2</accession>
<dbReference type="Proteomes" id="UP000002747">
    <property type="component" value="Chromosome"/>
</dbReference>
<dbReference type="EMBL" id="FM211045">
    <property type="protein sequence ID" value="CAR66710.1"/>
    <property type="molecule type" value="Genomic_DNA"/>
</dbReference>
<evidence type="ECO:0000313" key="3">
    <source>
        <dbReference type="Proteomes" id="UP000002747"/>
    </source>
</evidence>
<reference evidence="2" key="3">
    <citation type="submission" date="2008-09" db="EMBL/GenBank/DDBJ databases">
        <authorList>
            <person name="Thomson N.R."/>
        </authorList>
    </citation>
    <scope>NUCLEOTIDE SEQUENCE</scope>
    <source>
        <strain evidence="2">ATCC 43949</strain>
    </source>
</reference>
<protein>
    <submittedName>
        <fullName evidence="1 2">IS30 family transposase</fullName>
    </submittedName>
</protein>
<dbReference type="AlphaFoldDB" id="B6VKN0"/>
<reference evidence="1" key="2">
    <citation type="submission" date="2008-05" db="EMBL/GenBank/DDBJ databases">
        <authorList>
            <person name="Crossman L.C."/>
        </authorList>
    </citation>
    <scope>NUCLEOTIDE SEQUENCE</scope>
    <source>
        <strain evidence="1">ATCC43949</strain>
    </source>
</reference>
<evidence type="ECO:0000313" key="2">
    <source>
        <dbReference type="EMBL" id="CAR66710.1"/>
    </source>
</evidence>
<evidence type="ECO:0000313" key="1">
    <source>
        <dbReference type="EMBL" id="CAQ83582.1"/>
    </source>
</evidence>
<dbReference type="KEGG" id="pay:PAU_01490"/>
<dbReference type="EMBL" id="FM162591">
    <property type="protein sequence ID" value="CAQ83582.1"/>
    <property type="molecule type" value="Genomic_DNA"/>
</dbReference>
<name>B6VKN0_PHOAA</name>